<organism evidence="1 2">
    <name type="scientific">Araneus ventricosus</name>
    <name type="common">Orbweaver spider</name>
    <name type="synonym">Epeira ventricosa</name>
    <dbReference type="NCBI Taxonomy" id="182803"/>
    <lineage>
        <taxon>Eukaryota</taxon>
        <taxon>Metazoa</taxon>
        <taxon>Ecdysozoa</taxon>
        <taxon>Arthropoda</taxon>
        <taxon>Chelicerata</taxon>
        <taxon>Arachnida</taxon>
        <taxon>Araneae</taxon>
        <taxon>Araneomorphae</taxon>
        <taxon>Entelegynae</taxon>
        <taxon>Araneoidea</taxon>
        <taxon>Araneidae</taxon>
        <taxon>Araneus</taxon>
    </lineage>
</organism>
<keyword evidence="2" id="KW-1185">Reference proteome</keyword>
<evidence type="ECO:0000313" key="2">
    <source>
        <dbReference type="Proteomes" id="UP000499080"/>
    </source>
</evidence>
<proteinExistence type="predicted"/>
<evidence type="ECO:0000313" key="1">
    <source>
        <dbReference type="EMBL" id="GBN38023.1"/>
    </source>
</evidence>
<sequence length="104" mass="11569">MENPPFLMINDSLVVIGFDGLADPSSTKILKKYSQYCTISYNIEQYLAISGNMCYLGKPMEGSKPLDHPYRTEKRRNIITVIDTDLEGAGTFSTSEIAKKGKKA</sequence>
<comment type="caution">
    <text evidence="1">The sequence shown here is derived from an EMBL/GenBank/DDBJ whole genome shotgun (WGS) entry which is preliminary data.</text>
</comment>
<dbReference type="EMBL" id="BGPR01009106">
    <property type="protein sequence ID" value="GBN38023.1"/>
    <property type="molecule type" value="Genomic_DNA"/>
</dbReference>
<accession>A0A4Y2NGI8</accession>
<reference evidence="1 2" key="1">
    <citation type="journal article" date="2019" name="Sci. Rep.">
        <title>Orb-weaving spider Araneus ventricosus genome elucidates the spidroin gene catalogue.</title>
        <authorList>
            <person name="Kono N."/>
            <person name="Nakamura H."/>
            <person name="Ohtoshi R."/>
            <person name="Moran D.A.P."/>
            <person name="Shinohara A."/>
            <person name="Yoshida Y."/>
            <person name="Fujiwara M."/>
            <person name="Mori M."/>
            <person name="Tomita M."/>
            <person name="Arakawa K."/>
        </authorList>
    </citation>
    <scope>NUCLEOTIDE SEQUENCE [LARGE SCALE GENOMIC DNA]</scope>
</reference>
<dbReference type="Proteomes" id="UP000499080">
    <property type="component" value="Unassembled WGS sequence"/>
</dbReference>
<dbReference type="AlphaFoldDB" id="A0A4Y2NGI8"/>
<name>A0A4Y2NGI8_ARAVE</name>
<gene>
    <name evidence="1" type="ORF">AVEN_264971_1</name>
</gene>
<protein>
    <submittedName>
        <fullName evidence="1">Uncharacterized protein</fullName>
    </submittedName>
</protein>